<feature type="domain" description="HTH lysR-type" evidence="6">
    <location>
        <begin position="2"/>
        <end position="59"/>
    </location>
</feature>
<organism evidence="7 8">
    <name type="scientific">Thalassomonas haliotis</name>
    <dbReference type="NCBI Taxonomy" id="485448"/>
    <lineage>
        <taxon>Bacteria</taxon>
        <taxon>Pseudomonadati</taxon>
        <taxon>Pseudomonadota</taxon>
        <taxon>Gammaproteobacteria</taxon>
        <taxon>Alteromonadales</taxon>
        <taxon>Colwelliaceae</taxon>
        <taxon>Thalassomonas</taxon>
    </lineage>
</organism>
<dbReference type="PRINTS" id="PR00039">
    <property type="entry name" value="HTHLYSR"/>
</dbReference>
<keyword evidence="8" id="KW-1185">Reference proteome</keyword>
<dbReference type="Gene3D" id="3.40.190.10">
    <property type="entry name" value="Periplasmic binding protein-like II"/>
    <property type="match status" value="2"/>
</dbReference>
<evidence type="ECO:0000256" key="3">
    <source>
        <dbReference type="ARBA" id="ARBA00023125"/>
    </source>
</evidence>
<dbReference type="InterPro" id="IPR005119">
    <property type="entry name" value="LysR_subst-bd"/>
</dbReference>
<evidence type="ECO:0000256" key="1">
    <source>
        <dbReference type="ARBA" id="ARBA00009437"/>
    </source>
</evidence>
<dbReference type="SUPFAM" id="SSF46785">
    <property type="entry name" value="Winged helix' DNA-binding domain"/>
    <property type="match status" value="1"/>
</dbReference>
<evidence type="ECO:0000313" key="8">
    <source>
        <dbReference type="Proteomes" id="UP001215231"/>
    </source>
</evidence>
<accession>A0ABY7VGH8</accession>
<dbReference type="EMBL" id="CP059693">
    <property type="protein sequence ID" value="WDE12160.1"/>
    <property type="molecule type" value="Genomic_DNA"/>
</dbReference>
<dbReference type="Pfam" id="PF00126">
    <property type="entry name" value="HTH_1"/>
    <property type="match status" value="1"/>
</dbReference>
<dbReference type="Gene3D" id="1.10.10.10">
    <property type="entry name" value="Winged helix-like DNA-binding domain superfamily/Winged helix DNA-binding domain"/>
    <property type="match status" value="1"/>
</dbReference>
<dbReference type="Pfam" id="PF03466">
    <property type="entry name" value="LysR_substrate"/>
    <property type="match status" value="1"/>
</dbReference>
<dbReference type="PANTHER" id="PTHR30346">
    <property type="entry name" value="TRANSCRIPTIONAL DUAL REGULATOR HCAR-RELATED"/>
    <property type="match status" value="1"/>
</dbReference>
<dbReference type="RefSeq" id="WP_274052426.1">
    <property type="nucleotide sequence ID" value="NZ_CP059693.1"/>
</dbReference>
<gene>
    <name evidence="7" type="primary">oxyR</name>
    <name evidence="7" type="ORF">H3N35_01340</name>
</gene>
<dbReference type="Proteomes" id="UP001215231">
    <property type="component" value="Chromosome"/>
</dbReference>
<evidence type="ECO:0000313" key="7">
    <source>
        <dbReference type="EMBL" id="WDE12160.1"/>
    </source>
</evidence>
<dbReference type="PROSITE" id="PS50931">
    <property type="entry name" value="HTH_LYSR"/>
    <property type="match status" value="1"/>
</dbReference>
<evidence type="ECO:0000256" key="5">
    <source>
        <dbReference type="ARBA" id="ARBA00023163"/>
    </source>
</evidence>
<sequence>MIKLRDLQYLDAIDNFRHFGRAAQSCFVSQPTLSGQIIKLEQQLGLQLVERQTRQVMLTPAGEQLVLEARKVLRAASAFEESAQALLDPLSGDLHLGLIPTLAPYVLPHIMAGLNKRLPKINFYLHEDKTQHLLRALDEGKLDVLVLPWLDDMDKFERYDLFEEPLVLACSPQHALAEKKSLVLNDLQDQQILTLEDGHCLRDQALGYCFTAGANEDHRFKATSLETLRHMVASNMGITLLPQLATLNLVPGNAIRYIPFAAPPPVRLISLLVRPGYSRLACIREVVSSIRASVNGLFSNPEEGAV</sequence>
<protein>
    <submittedName>
        <fullName evidence="7">DNA-binding transcriptional regulator OxyR</fullName>
    </submittedName>
</protein>
<dbReference type="SUPFAM" id="SSF53850">
    <property type="entry name" value="Periplasmic binding protein-like II"/>
    <property type="match status" value="1"/>
</dbReference>
<name>A0ABY7VGH8_9GAMM</name>
<dbReference type="PANTHER" id="PTHR30346:SF26">
    <property type="entry name" value="HYDROGEN PEROXIDE-INDUCIBLE GENES ACTIVATOR"/>
    <property type="match status" value="1"/>
</dbReference>
<evidence type="ECO:0000259" key="6">
    <source>
        <dbReference type="PROSITE" id="PS50931"/>
    </source>
</evidence>
<evidence type="ECO:0000256" key="2">
    <source>
        <dbReference type="ARBA" id="ARBA00023015"/>
    </source>
</evidence>
<keyword evidence="2" id="KW-0805">Transcription regulation</keyword>
<reference evidence="7 8" key="1">
    <citation type="journal article" date="2022" name="Mar. Drugs">
        <title>Bioassay-Guided Fractionation Leads to the Detection of Cholic Acid Generated by the Rare Thalassomonas sp.</title>
        <authorList>
            <person name="Pheiffer F."/>
            <person name="Schneider Y.K."/>
            <person name="Hansen E.H."/>
            <person name="Andersen J.H."/>
            <person name="Isaksson J."/>
            <person name="Busche T."/>
            <person name="R C."/>
            <person name="Kalinowski J."/>
            <person name="Zyl L.V."/>
            <person name="Trindade M."/>
        </authorList>
    </citation>
    <scope>NUCLEOTIDE SEQUENCE [LARGE SCALE GENOMIC DNA]</scope>
    <source>
        <strain evidence="7 8">A5K-61T</strain>
    </source>
</reference>
<keyword evidence="4" id="KW-0010">Activator</keyword>
<dbReference type="CDD" id="cd08411">
    <property type="entry name" value="PBP2_OxyR"/>
    <property type="match status" value="1"/>
</dbReference>
<dbReference type="GO" id="GO:0003677">
    <property type="term" value="F:DNA binding"/>
    <property type="evidence" value="ECO:0007669"/>
    <property type="project" value="UniProtKB-KW"/>
</dbReference>
<dbReference type="NCBIfam" id="NF008361">
    <property type="entry name" value="PRK11151.1"/>
    <property type="match status" value="1"/>
</dbReference>
<dbReference type="InterPro" id="IPR036388">
    <property type="entry name" value="WH-like_DNA-bd_sf"/>
</dbReference>
<keyword evidence="3 7" id="KW-0238">DNA-binding</keyword>
<dbReference type="InterPro" id="IPR036390">
    <property type="entry name" value="WH_DNA-bd_sf"/>
</dbReference>
<evidence type="ECO:0000256" key="4">
    <source>
        <dbReference type="ARBA" id="ARBA00023159"/>
    </source>
</evidence>
<proteinExistence type="inferred from homology"/>
<keyword evidence="5" id="KW-0804">Transcription</keyword>
<comment type="similarity">
    <text evidence="1">Belongs to the LysR transcriptional regulatory family.</text>
</comment>
<dbReference type="InterPro" id="IPR000847">
    <property type="entry name" value="LysR_HTH_N"/>
</dbReference>